<keyword evidence="4" id="KW-1185">Reference proteome</keyword>
<evidence type="ECO:0000313" key="4">
    <source>
        <dbReference type="Proteomes" id="UP001059610"/>
    </source>
</evidence>
<feature type="region of interest" description="Disordered" evidence="1">
    <location>
        <begin position="298"/>
        <end position="341"/>
    </location>
</feature>
<dbReference type="NCBIfam" id="TIGR04222">
    <property type="entry name" value="near_uncomplex"/>
    <property type="match status" value="1"/>
</dbReference>
<comment type="caution">
    <text evidence="3">The sequence shown here is derived from an EMBL/GenBank/DDBJ whole genome shotgun (WGS) entry which is preliminary data.</text>
</comment>
<evidence type="ECO:0000256" key="1">
    <source>
        <dbReference type="SAM" id="MobiDB-lite"/>
    </source>
</evidence>
<keyword evidence="2" id="KW-1133">Transmembrane helix</keyword>
<dbReference type="InterPro" id="IPR026467">
    <property type="entry name" value="Ser/Gly_Cys_C_dom"/>
</dbReference>
<organism evidence="3 4">
    <name type="scientific">Pragia fontium</name>
    <dbReference type="NCBI Taxonomy" id="82985"/>
    <lineage>
        <taxon>Bacteria</taxon>
        <taxon>Pseudomonadati</taxon>
        <taxon>Pseudomonadota</taxon>
        <taxon>Gammaproteobacteria</taxon>
        <taxon>Enterobacterales</taxon>
        <taxon>Budviciaceae</taxon>
        <taxon>Pragia</taxon>
    </lineage>
</organism>
<feature type="transmembrane region" description="Helical" evidence="2">
    <location>
        <begin position="173"/>
        <end position="194"/>
    </location>
</feature>
<dbReference type="EMBL" id="BRLJ01000013">
    <property type="protein sequence ID" value="GKX64590.1"/>
    <property type="molecule type" value="Genomic_DNA"/>
</dbReference>
<sequence length="341" mass="38027">MEPALMIWTVSSNPIANMYGPWFLLFYFVYFLCIIWLTLKAHHLYHAVVSRSEPEDITVNLPNKIDPYFIAWLQHGKERVLRLAMMRLSYEDLLVSGQKQKKNYMRKSATNPDLIQEKQRMLNSVESLTLSCFEEKYEQSREWAFNSLTSSCQRYKSQAQQQGFIPPATRDNIFALIGYTGLILLLGMGVYKLAIAWGKGFDNIIFLSIMAPAFSWLYYRIFLSNRAERPELTEKGKVFLDKLYSSVPRDKQSLKQLDIAMLAVALSTANSIYSQCDFGRHAYKLYLIGPTGSAAAATKSDFSGGSTGTSATSSSNSTSDSDSSSDSSSSGCSGCGGCGGD</sequence>
<evidence type="ECO:0008006" key="5">
    <source>
        <dbReference type="Google" id="ProtNLM"/>
    </source>
</evidence>
<name>A0ABQ5LLT6_9GAMM</name>
<feature type="transmembrane region" description="Helical" evidence="2">
    <location>
        <begin position="200"/>
        <end position="219"/>
    </location>
</feature>
<feature type="compositionally biased region" description="Low complexity" evidence="1">
    <location>
        <begin position="300"/>
        <end position="332"/>
    </location>
</feature>
<keyword evidence="2" id="KW-0472">Membrane</keyword>
<protein>
    <recommendedName>
        <fullName evidence="5">TIGR04222 domain-containing membrane protein</fullName>
    </recommendedName>
</protein>
<evidence type="ECO:0000313" key="3">
    <source>
        <dbReference type="EMBL" id="GKX64590.1"/>
    </source>
</evidence>
<gene>
    <name evidence="3" type="ORF">SOASR032_31590</name>
</gene>
<reference evidence="3" key="1">
    <citation type="submission" date="2022-06" db="EMBL/GenBank/DDBJ databases">
        <title>Draft genome sequences of Pragia fontium str. JCM24417.</title>
        <authorList>
            <person name="Wakabayashi Y."/>
            <person name="Kojima K."/>
        </authorList>
    </citation>
    <scope>NUCLEOTIDE SEQUENCE</scope>
    <source>
        <strain evidence="3">JCM 24417</strain>
    </source>
</reference>
<accession>A0ABQ5LLT6</accession>
<keyword evidence="2" id="KW-0812">Transmembrane</keyword>
<feature type="transmembrane region" description="Helical" evidence="2">
    <location>
        <begin position="20"/>
        <end position="39"/>
    </location>
</feature>
<proteinExistence type="predicted"/>
<evidence type="ECO:0000256" key="2">
    <source>
        <dbReference type="SAM" id="Phobius"/>
    </source>
</evidence>
<dbReference type="Proteomes" id="UP001059610">
    <property type="component" value="Unassembled WGS sequence"/>
</dbReference>